<dbReference type="Pfam" id="PF00596">
    <property type="entry name" value="Aldolase_II"/>
    <property type="match status" value="1"/>
</dbReference>
<evidence type="ECO:0000256" key="4">
    <source>
        <dbReference type="ARBA" id="ARBA00022833"/>
    </source>
</evidence>
<dbReference type="GO" id="GO:0046570">
    <property type="term" value="F:methylthioribulose 1-phosphate dehydratase activity"/>
    <property type="evidence" value="ECO:0007669"/>
    <property type="project" value="UniProtKB-UniRule"/>
</dbReference>
<dbReference type="PANTHER" id="PTHR10640">
    <property type="entry name" value="METHYLTHIORIBULOSE-1-PHOSPHATE DEHYDRATASE"/>
    <property type="match status" value="1"/>
</dbReference>
<comment type="cofactor">
    <cofactor evidence="7">
        <name>Zn(2+)</name>
        <dbReference type="ChEBI" id="CHEBI:29105"/>
    </cofactor>
    <text evidence="7">Binds 1 zinc ion per subunit.</text>
</comment>
<keyword evidence="10" id="KW-1185">Reference proteome</keyword>
<dbReference type="RefSeq" id="XP_007375526.1">
    <property type="nucleotide sequence ID" value="XM_007375464.1"/>
</dbReference>
<name>G3APS9_SPAPN</name>
<keyword evidence="6 7" id="KW-0456">Lyase</keyword>
<dbReference type="EMBL" id="GL996502">
    <property type="protein sequence ID" value="EGW32250.1"/>
    <property type="molecule type" value="Genomic_DNA"/>
</dbReference>
<evidence type="ECO:0000256" key="6">
    <source>
        <dbReference type="ARBA" id="ARBA00023239"/>
    </source>
</evidence>
<organism evidence="10">
    <name type="scientific">Spathaspora passalidarum (strain NRRL Y-27907 / 11-Y1)</name>
    <dbReference type="NCBI Taxonomy" id="619300"/>
    <lineage>
        <taxon>Eukaryota</taxon>
        <taxon>Fungi</taxon>
        <taxon>Dikarya</taxon>
        <taxon>Ascomycota</taxon>
        <taxon>Saccharomycotina</taxon>
        <taxon>Pichiomycetes</taxon>
        <taxon>Debaryomycetaceae</taxon>
        <taxon>Spathaspora</taxon>
    </lineage>
</organism>
<dbReference type="FunFam" id="3.40.225.10:FF:000003">
    <property type="entry name" value="Methylthioribulose-1-phosphate dehydratase"/>
    <property type="match status" value="1"/>
</dbReference>
<comment type="pathway">
    <text evidence="7">Amino-acid biosynthesis; L-methionine biosynthesis via salvage pathway; L-methionine from S-methyl-5-thio-alpha-D-ribose 1-phosphate: step 2/6.</text>
</comment>
<dbReference type="UniPathway" id="UPA00904">
    <property type="reaction ID" value="UER00875"/>
</dbReference>
<evidence type="ECO:0000313" key="9">
    <source>
        <dbReference type="EMBL" id="EGW32250.1"/>
    </source>
</evidence>
<dbReference type="HAMAP" id="MF_03116">
    <property type="entry name" value="Salvage_MtnB_euk"/>
    <property type="match status" value="1"/>
</dbReference>
<gene>
    <name evidence="7" type="primary">MDE1</name>
    <name evidence="9" type="ORF">SPAPADRAFT_61327</name>
</gene>
<dbReference type="Gene3D" id="3.40.225.10">
    <property type="entry name" value="Class II aldolase/adducin N-terminal domain"/>
    <property type="match status" value="1"/>
</dbReference>
<dbReference type="AlphaFoldDB" id="G3APS9"/>
<feature type="binding site" evidence="7">
    <location>
        <position position="123"/>
    </location>
    <ligand>
        <name>substrate</name>
    </ligand>
</feature>
<dbReference type="GO" id="GO:0005737">
    <property type="term" value="C:cytoplasm"/>
    <property type="evidence" value="ECO:0007669"/>
    <property type="project" value="UniProtKB-SubCell"/>
</dbReference>
<keyword evidence="4 7" id="KW-0862">Zinc</keyword>
<comment type="subcellular location">
    <subcellularLocation>
        <location evidence="7">Cytoplasm</location>
    </subcellularLocation>
</comment>
<comment type="similarity">
    <text evidence="7">Belongs to the aldolase class II family. MtnB subfamily.</text>
</comment>
<dbReference type="InterPro" id="IPR001303">
    <property type="entry name" value="Aldolase_II/adducin_N"/>
</dbReference>
<evidence type="ECO:0000256" key="3">
    <source>
        <dbReference type="ARBA" id="ARBA00022723"/>
    </source>
</evidence>
<evidence type="ECO:0000313" key="10">
    <source>
        <dbReference type="Proteomes" id="UP000000709"/>
    </source>
</evidence>
<dbReference type="OrthoDB" id="191080at2759"/>
<dbReference type="STRING" id="619300.G3APS9"/>
<reference evidence="9 10" key="1">
    <citation type="journal article" date="2011" name="Proc. Natl. Acad. Sci. U.S.A.">
        <title>Comparative genomics of xylose-fermenting fungi for enhanced biofuel production.</title>
        <authorList>
            <person name="Wohlbach D.J."/>
            <person name="Kuo A."/>
            <person name="Sato T.K."/>
            <person name="Potts K.M."/>
            <person name="Salamov A.A."/>
            <person name="LaButti K.M."/>
            <person name="Sun H."/>
            <person name="Clum A."/>
            <person name="Pangilinan J.L."/>
            <person name="Lindquist E.A."/>
            <person name="Lucas S."/>
            <person name="Lapidus A."/>
            <person name="Jin M."/>
            <person name="Gunawan C."/>
            <person name="Balan V."/>
            <person name="Dale B.E."/>
            <person name="Jeffries T.W."/>
            <person name="Zinkel R."/>
            <person name="Barry K.W."/>
            <person name="Grigoriev I.V."/>
            <person name="Gasch A.P."/>
        </authorList>
    </citation>
    <scope>NUCLEOTIDE SEQUENCE [LARGE SCALE GENOMIC DNA]</scope>
    <source>
        <strain evidence="10">NRRL Y-27907 / 11-Y1</strain>
    </source>
</reference>
<accession>G3APS9</accession>
<feature type="domain" description="Class II aldolase/adducin N-terminal" evidence="8">
    <location>
        <begin position="39"/>
        <end position="249"/>
    </location>
</feature>
<dbReference type="SMART" id="SM01007">
    <property type="entry name" value="Aldolase_II"/>
    <property type="match status" value="1"/>
</dbReference>
<dbReference type="HOGENOM" id="CLU_006033_4_0_1"/>
<dbReference type="GeneID" id="18873844"/>
<evidence type="ECO:0000256" key="7">
    <source>
        <dbReference type="HAMAP-Rule" id="MF_03116"/>
    </source>
</evidence>
<dbReference type="KEGG" id="spaa:SPAPADRAFT_61327"/>
<comment type="function">
    <text evidence="7">Catalyzes the dehydration of methylthioribulose-1-phosphate (MTRu-1-P) into 2,3-diketo-5-methylthiopentyl-1-phosphate (DK-MTP-1-P).</text>
</comment>
<proteinExistence type="inferred from homology"/>
<feature type="active site" description="Proton donor/acceptor" evidence="7">
    <location>
        <position position="166"/>
    </location>
</feature>
<protein>
    <recommendedName>
        <fullName evidence="7">Methylthioribulose-1-phosphate dehydratase</fullName>
        <shortName evidence="7">MTRu-1-P dehydratase</shortName>
        <ecNumber evidence="7">4.2.1.109</ecNumber>
    </recommendedName>
</protein>
<dbReference type="GO" id="GO:0008270">
    <property type="term" value="F:zinc ion binding"/>
    <property type="evidence" value="ECO:0007669"/>
    <property type="project" value="UniProtKB-UniRule"/>
</dbReference>
<dbReference type="SUPFAM" id="SSF53639">
    <property type="entry name" value="AraD/HMP-PK domain-like"/>
    <property type="match status" value="1"/>
</dbReference>
<keyword evidence="1 7" id="KW-0963">Cytoplasm</keyword>
<feature type="binding site" evidence="7">
    <location>
        <position position="143"/>
    </location>
    <ligand>
        <name>Zn(2+)</name>
        <dbReference type="ChEBI" id="CHEBI:29105"/>
    </ligand>
</feature>
<dbReference type="InterPro" id="IPR027514">
    <property type="entry name" value="Salvage_MtnB_euk"/>
</dbReference>
<keyword evidence="5 7" id="KW-0486">Methionine biosynthesis</keyword>
<keyword evidence="2 7" id="KW-0028">Amino-acid biosynthesis</keyword>
<dbReference type="eggNOG" id="KOG2631">
    <property type="taxonomic scope" value="Eukaryota"/>
</dbReference>
<evidence type="ECO:0000256" key="1">
    <source>
        <dbReference type="ARBA" id="ARBA00022490"/>
    </source>
</evidence>
<feature type="binding site" evidence="7">
    <location>
        <position position="141"/>
    </location>
    <ligand>
        <name>Zn(2+)</name>
        <dbReference type="ChEBI" id="CHEBI:29105"/>
    </ligand>
</feature>
<keyword evidence="3 7" id="KW-0479">Metal-binding</keyword>
<evidence type="ECO:0000259" key="8">
    <source>
        <dbReference type="SMART" id="SM01007"/>
    </source>
</evidence>
<comment type="catalytic activity">
    <reaction evidence="7">
        <text>5-(methylsulfanyl)-D-ribulose 1-phosphate = 5-methylsulfanyl-2,3-dioxopentyl phosphate + H2O</text>
        <dbReference type="Rhea" id="RHEA:15549"/>
        <dbReference type="ChEBI" id="CHEBI:15377"/>
        <dbReference type="ChEBI" id="CHEBI:58548"/>
        <dbReference type="ChEBI" id="CHEBI:58828"/>
        <dbReference type="EC" id="4.2.1.109"/>
    </reaction>
</comment>
<dbReference type="GO" id="GO:0019509">
    <property type="term" value="P:L-methionine salvage from methylthioadenosine"/>
    <property type="evidence" value="ECO:0007669"/>
    <property type="project" value="UniProtKB-UniRule"/>
</dbReference>
<feature type="binding site" evidence="7">
    <location>
        <position position="222"/>
    </location>
    <ligand>
        <name>Zn(2+)</name>
        <dbReference type="ChEBI" id="CHEBI:29105"/>
    </ligand>
</feature>
<evidence type="ECO:0000256" key="5">
    <source>
        <dbReference type="ARBA" id="ARBA00023167"/>
    </source>
</evidence>
<dbReference type="OMA" id="WFPGTSG"/>
<dbReference type="EC" id="4.2.1.109" evidence="7"/>
<dbReference type="PANTHER" id="PTHR10640:SF7">
    <property type="entry name" value="METHYLTHIORIBULOSE-1-PHOSPHATE DEHYDRATASE"/>
    <property type="match status" value="1"/>
</dbReference>
<dbReference type="FunCoup" id="G3APS9">
    <property type="interactions" value="254"/>
</dbReference>
<dbReference type="InterPro" id="IPR017714">
    <property type="entry name" value="MethylthioRu-1-P_deHdtase_MtnB"/>
</dbReference>
<evidence type="ECO:0000256" key="2">
    <source>
        <dbReference type="ARBA" id="ARBA00022605"/>
    </source>
</evidence>
<dbReference type="Proteomes" id="UP000000709">
    <property type="component" value="Unassembled WGS sequence"/>
</dbReference>
<sequence length="263" mass="29732">MSAPCHCKHSDDGASNGNALNVLSPELQQEFKDSNHPANLICELCRLFYDNNWVTGTGGGISIRDVDGENPNLVYIAPSGVQKERIQPWEMFLVELPDEKILRTPNDIPKELTKSYKYKPSACTPLFMSCYTMRDAGACIHTHSQHAVMTTLLYENEKEFTISHIEQIKALPKLQYNEQTKKVEKLVIPIIENTPHEEDLTDSLQEAIKNYPGTSAVLVRRHGIYVWGETVWKAKVYNEALDYLLELAVKMKLAGIPLVKEDS</sequence>
<dbReference type="InParanoid" id="G3APS9"/>
<dbReference type="InterPro" id="IPR036409">
    <property type="entry name" value="Aldolase_II/adducin_N_sf"/>
</dbReference>
<dbReference type="NCBIfam" id="TIGR03328">
    <property type="entry name" value="salvage_mtnB"/>
    <property type="match status" value="1"/>
</dbReference>